<dbReference type="RefSeq" id="WP_066920437.1">
    <property type="nucleotide sequence ID" value="NZ_BPQO01000006.1"/>
</dbReference>
<protein>
    <submittedName>
        <fullName evidence="2">Uncharacterized protein</fullName>
    </submittedName>
</protein>
<reference evidence="2" key="1">
    <citation type="journal article" date="2016" name="Front. Microbiol.">
        <title>Genome Sequence of the Piezophilic, Mesophilic Sulfate-Reducing Bacterium Desulfovibrio indicus J2T.</title>
        <authorList>
            <person name="Cao J."/>
            <person name="Maignien L."/>
            <person name="Shao Z."/>
            <person name="Alain K."/>
            <person name="Jebbar M."/>
        </authorList>
    </citation>
    <scope>NUCLEOTIDE SEQUENCE</scope>
    <source>
        <strain evidence="2">DSM 16372</strain>
    </source>
</reference>
<organism evidence="2 3">
    <name type="scientific">Methylobacterium hispanicum</name>
    <dbReference type="NCBI Taxonomy" id="270350"/>
    <lineage>
        <taxon>Bacteria</taxon>
        <taxon>Pseudomonadati</taxon>
        <taxon>Pseudomonadota</taxon>
        <taxon>Alphaproteobacteria</taxon>
        <taxon>Hyphomicrobiales</taxon>
        <taxon>Methylobacteriaceae</taxon>
        <taxon>Methylobacterium</taxon>
    </lineage>
</organism>
<gene>
    <name evidence="2" type="ORF">BHAOGJBA_1684</name>
</gene>
<evidence type="ECO:0000313" key="3">
    <source>
        <dbReference type="Proteomes" id="UP001055247"/>
    </source>
</evidence>
<keyword evidence="3" id="KW-1185">Reference proteome</keyword>
<evidence type="ECO:0000313" key="2">
    <source>
        <dbReference type="EMBL" id="GJD88171.1"/>
    </source>
</evidence>
<keyword evidence="1" id="KW-0812">Transmembrane</keyword>
<proteinExistence type="predicted"/>
<feature type="transmembrane region" description="Helical" evidence="1">
    <location>
        <begin position="63"/>
        <end position="83"/>
    </location>
</feature>
<evidence type="ECO:0000256" key="1">
    <source>
        <dbReference type="SAM" id="Phobius"/>
    </source>
</evidence>
<dbReference type="AlphaFoldDB" id="A0AAV4ZJ51"/>
<dbReference type="EMBL" id="BPQO01000006">
    <property type="protein sequence ID" value="GJD88171.1"/>
    <property type="molecule type" value="Genomic_DNA"/>
</dbReference>
<sequence length="100" mass="10510">MSNEFAPKPHDWGGLAIIALVNAGAFFIISGEISGAAAYKTSTSGSVSIAEAAYIGSLWTKSLTYVAALLAFNVFAFGVGICARITRMHRAILWAADKGR</sequence>
<dbReference type="Proteomes" id="UP001055247">
    <property type="component" value="Unassembled WGS sequence"/>
</dbReference>
<reference evidence="2" key="2">
    <citation type="submission" date="2021-08" db="EMBL/GenBank/DDBJ databases">
        <authorList>
            <person name="Tani A."/>
            <person name="Ola A."/>
            <person name="Ogura Y."/>
            <person name="Katsura K."/>
            <person name="Hayashi T."/>
        </authorList>
    </citation>
    <scope>NUCLEOTIDE SEQUENCE</scope>
    <source>
        <strain evidence="2">DSM 16372</strain>
    </source>
</reference>
<keyword evidence="1" id="KW-0472">Membrane</keyword>
<feature type="transmembrane region" description="Helical" evidence="1">
    <location>
        <begin position="12"/>
        <end position="30"/>
    </location>
</feature>
<accession>A0AAV4ZJ51</accession>
<keyword evidence="1" id="KW-1133">Transmembrane helix</keyword>
<comment type="caution">
    <text evidence="2">The sequence shown here is derived from an EMBL/GenBank/DDBJ whole genome shotgun (WGS) entry which is preliminary data.</text>
</comment>
<name>A0AAV4ZJ51_9HYPH</name>